<accession>A0AAG5DNP0</accession>
<comment type="similarity">
    <text evidence="1">Belongs to the metallothionein superfamily. Type 5 family.</text>
</comment>
<protein>
    <submittedName>
        <fullName evidence="5">Uncharacterized protein</fullName>
    </submittedName>
</protein>
<dbReference type="Pfam" id="PF02067">
    <property type="entry name" value="Metallothio_5"/>
    <property type="match status" value="1"/>
</dbReference>
<sequence>MPCKTCGKDCKCLRMMSKRSCGTRSCDSDCTCPCNTASKNRIVTSTKNDQLMQCGSENNQGPTICDCVATTCNEERSHQM</sequence>
<keyword evidence="6" id="KW-1185">Reference proteome</keyword>
<evidence type="ECO:0000313" key="5">
    <source>
        <dbReference type="EnsemblMetazoa" id="ENSAATROPP012318"/>
    </source>
</evidence>
<dbReference type="GO" id="GO:0046872">
    <property type="term" value="F:metal ion binding"/>
    <property type="evidence" value="ECO:0007669"/>
    <property type="project" value="UniProtKB-KW"/>
</dbReference>
<evidence type="ECO:0000256" key="4">
    <source>
        <dbReference type="ARBA" id="ARBA00023008"/>
    </source>
</evidence>
<evidence type="ECO:0000313" key="6">
    <source>
        <dbReference type="Proteomes" id="UP000075880"/>
    </source>
</evidence>
<dbReference type="InterPro" id="IPR000966">
    <property type="entry name" value="Metalthion_5"/>
</dbReference>
<name>A0AAG5DNP0_ANOAO</name>
<dbReference type="Proteomes" id="UP000075880">
    <property type="component" value="Unassembled WGS sequence"/>
</dbReference>
<evidence type="ECO:0000256" key="1">
    <source>
        <dbReference type="ARBA" id="ARBA00009641"/>
    </source>
</evidence>
<dbReference type="AlphaFoldDB" id="A0AAG5DNP0"/>
<evidence type="ECO:0000256" key="2">
    <source>
        <dbReference type="ARBA" id="ARBA00022539"/>
    </source>
</evidence>
<keyword evidence="2" id="KW-0104">Cadmium</keyword>
<proteinExistence type="inferred from homology"/>
<reference evidence="5" key="1">
    <citation type="submission" date="2024-04" db="UniProtKB">
        <authorList>
            <consortium name="EnsemblMetazoa"/>
        </authorList>
    </citation>
    <scope>IDENTIFICATION</scope>
    <source>
        <strain evidence="5">EBRO</strain>
    </source>
</reference>
<keyword evidence="3" id="KW-0479">Metal-binding</keyword>
<dbReference type="EnsemblMetazoa" id="ENSAATROPT013535">
    <property type="protein sequence ID" value="ENSAATROPP012318"/>
    <property type="gene ID" value="ENSAATROPG010989"/>
</dbReference>
<evidence type="ECO:0000256" key="3">
    <source>
        <dbReference type="ARBA" id="ARBA00022723"/>
    </source>
</evidence>
<keyword evidence="4" id="KW-0186">Copper</keyword>
<organism evidence="5 6">
    <name type="scientific">Anopheles atroparvus</name>
    <name type="common">European mosquito</name>
    <dbReference type="NCBI Taxonomy" id="41427"/>
    <lineage>
        <taxon>Eukaryota</taxon>
        <taxon>Metazoa</taxon>
        <taxon>Ecdysozoa</taxon>
        <taxon>Arthropoda</taxon>
        <taxon>Hexapoda</taxon>
        <taxon>Insecta</taxon>
        <taxon>Pterygota</taxon>
        <taxon>Neoptera</taxon>
        <taxon>Endopterygota</taxon>
        <taxon>Diptera</taxon>
        <taxon>Nematocera</taxon>
        <taxon>Culicoidea</taxon>
        <taxon>Culicidae</taxon>
        <taxon>Anophelinae</taxon>
        <taxon>Anopheles</taxon>
    </lineage>
</organism>